<reference evidence="2 3" key="1">
    <citation type="submission" date="2019-04" db="EMBL/GenBank/DDBJ databases">
        <title>Altererythrobacter aquimixticola sp. nov., isolated from sediment of junction between the ocean and a freshwater spring.</title>
        <authorList>
            <person name="Yoon J.-H."/>
        </authorList>
    </citation>
    <scope>NUCLEOTIDE SEQUENCE [LARGE SCALE GENOMIC DNA]</scope>
    <source>
        <strain evidence="2 3">SSKS-13</strain>
    </source>
</reference>
<dbReference type="OrthoDB" id="5294829at2"/>
<proteinExistence type="inferred from homology"/>
<evidence type="ECO:0000313" key="2">
    <source>
        <dbReference type="EMBL" id="TIX49575.1"/>
    </source>
</evidence>
<accession>A0A4T3F2D9</accession>
<dbReference type="Proteomes" id="UP000309389">
    <property type="component" value="Unassembled WGS sequence"/>
</dbReference>
<protein>
    <recommendedName>
        <fullName evidence="1">UPF0311 protein E5222_12095</fullName>
    </recommendedName>
</protein>
<dbReference type="EMBL" id="SSHH01000003">
    <property type="protein sequence ID" value="TIX49575.1"/>
    <property type="molecule type" value="Genomic_DNA"/>
</dbReference>
<dbReference type="InterPro" id="IPR020915">
    <property type="entry name" value="UPF0311"/>
</dbReference>
<gene>
    <name evidence="2" type="ORF">E5222_12095</name>
</gene>
<dbReference type="Pfam" id="PF11578">
    <property type="entry name" value="DUF3237"/>
    <property type="match status" value="1"/>
</dbReference>
<dbReference type="Gene3D" id="2.40.160.20">
    <property type="match status" value="1"/>
</dbReference>
<dbReference type="PANTHER" id="PTHR37315">
    <property type="entry name" value="UPF0311 PROTEIN BLR7842"/>
    <property type="match status" value="1"/>
</dbReference>
<dbReference type="RefSeq" id="WP_136694052.1">
    <property type="nucleotide sequence ID" value="NZ_SSHH01000003.1"/>
</dbReference>
<dbReference type="HAMAP" id="MF_00775">
    <property type="entry name" value="UPF0311"/>
    <property type="match status" value="1"/>
</dbReference>
<keyword evidence="3" id="KW-1185">Reference proteome</keyword>
<evidence type="ECO:0000313" key="3">
    <source>
        <dbReference type="Proteomes" id="UP000309389"/>
    </source>
</evidence>
<dbReference type="PANTHER" id="PTHR37315:SF1">
    <property type="entry name" value="UPF0311 PROTEIN BLR7842"/>
    <property type="match status" value="1"/>
</dbReference>
<name>A0A4T3F2D9_9SPHN</name>
<organism evidence="2 3">
    <name type="scientific">Alteraurantiacibacter aquimixticola</name>
    <dbReference type="NCBI Taxonomy" id="2489173"/>
    <lineage>
        <taxon>Bacteria</taxon>
        <taxon>Pseudomonadati</taxon>
        <taxon>Pseudomonadota</taxon>
        <taxon>Alphaproteobacteria</taxon>
        <taxon>Sphingomonadales</taxon>
        <taxon>Erythrobacteraceae</taxon>
        <taxon>Alteraurantiacibacter</taxon>
    </lineage>
</organism>
<comment type="caution">
    <text evidence="2">The sequence shown here is derived from an EMBL/GenBank/DDBJ whole genome shotgun (WGS) entry which is preliminary data.</text>
</comment>
<dbReference type="AlphaFoldDB" id="A0A4T3F2D9"/>
<evidence type="ECO:0000256" key="1">
    <source>
        <dbReference type="HAMAP-Rule" id="MF_00775"/>
    </source>
</evidence>
<comment type="similarity">
    <text evidence="1">Belongs to the UPF0311 family.</text>
</comment>
<sequence>MTEFSDTTPFQPPYSALDNPRMEFVMEVRLQFPEVYSMAPVPRGGMRSAVLVKGGTFEGPHLKGRAIPGSGGDYAYFRPDDVACFDARYLLEEEDGTVILLENKGHLWGRKPDTMQRLRDWAFANGDPVAHEEYYLRSSTTFECPVGKHDWLTKHVFIGVGERKSDGNRLRYYALT</sequence>